<organism evidence="3 4">
    <name type="scientific">Saccharopolyspora griseoalba</name>
    <dbReference type="NCBI Taxonomy" id="1431848"/>
    <lineage>
        <taxon>Bacteria</taxon>
        <taxon>Bacillati</taxon>
        <taxon>Actinomycetota</taxon>
        <taxon>Actinomycetes</taxon>
        <taxon>Pseudonocardiales</taxon>
        <taxon>Pseudonocardiaceae</taxon>
        <taxon>Saccharopolyspora</taxon>
    </lineage>
</organism>
<feature type="region of interest" description="Disordered" evidence="1">
    <location>
        <begin position="1"/>
        <end position="36"/>
    </location>
</feature>
<evidence type="ECO:0000256" key="1">
    <source>
        <dbReference type="SAM" id="MobiDB-lite"/>
    </source>
</evidence>
<dbReference type="RefSeq" id="WP_380666834.1">
    <property type="nucleotide sequence ID" value="NZ_JBHTCJ010000004.1"/>
</dbReference>
<evidence type="ECO:0000313" key="3">
    <source>
        <dbReference type="EMBL" id="MFC7341697.1"/>
    </source>
</evidence>
<gene>
    <name evidence="3" type="ORF">ACFQRI_09765</name>
</gene>
<comment type="caution">
    <text evidence="3">The sequence shown here is derived from an EMBL/GenBank/DDBJ whole genome shotgun (WGS) entry which is preliminary data.</text>
</comment>
<name>A0ABW2LGR3_9PSEU</name>
<protein>
    <submittedName>
        <fullName evidence="3">TNT domain-containing protein</fullName>
    </submittedName>
</protein>
<sequence length="490" mass="54548">MTPGENVVVREEEPRPVGPRFPERAGFGSTPDRSGQRERLVQQLGELLPAGDAELTCTALGTRLEVAGSVGGEPWRPTDEVVRQFERLRAVCYLPGTGAFTRAAFAVTGPELDFRTTFEQPRWDGADQRHHFDELRYFPRVEAPEWLLAAAWEHFVEHRAEPSGGRIAMAPLFDEPGPQVFRPALPFAEKQQVINYLLGGEILLSANGADADALDPARPPEVPKAFHTDGAFVWPVSMAYYLREHDVAPPRAFLDHIRTRGYQPPKRVSDHAQAQAKALVLGAEPESLLPHDRAELHKRSVVALAEQGIGARFYESQQEEDFWTKTRDERGWWQVARVLRGEVVQRAEFPDEPSAAAYLVGAMTMHRERYQRPQGDVLGEFECPWLPFPEDPPLSAYENRTMAVLPEGAEIDRFGDPSMNTAYVAGTTIPQRGLPSGRPPGEYHRYRVVRPFEVIAGQALPANGQVGGGTAYVLPNRLTGLVEDGWLAEV</sequence>
<reference evidence="4" key="1">
    <citation type="journal article" date="2019" name="Int. J. Syst. Evol. Microbiol.">
        <title>The Global Catalogue of Microorganisms (GCM) 10K type strain sequencing project: providing services to taxonomists for standard genome sequencing and annotation.</title>
        <authorList>
            <consortium name="The Broad Institute Genomics Platform"/>
            <consortium name="The Broad Institute Genome Sequencing Center for Infectious Disease"/>
            <person name="Wu L."/>
            <person name="Ma J."/>
        </authorList>
    </citation>
    <scope>NUCLEOTIDE SEQUENCE [LARGE SCALE GENOMIC DNA]</scope>
    <source>
        <strain evidence="4">WLHS5</strain>
    </source>
</reference>
<accession>A0ABW2LGR3</accession>
<feature type="domain" description="TNT" evidence="2">
    <location>
        <begin position="405"/>
        <end position="490"/>
    </location>
</feature>
<dbReference type="Pfam" id="PF14021">
    <property type="entry name" value="TNT"/>
    <property type="match status" value="1"/>
</dbReference>
<evidence type="ECO:0000259" key="2">
    <source>
        <dbReference type="Pfam" id="PF14021"/>
    </source>
</evidence>
<proteinExistence type="predicted"/>
<dbReference type="InterPro" id="IPR025331">
    <property type="entry name" value="TNT"/>
</dbReference>
<dbReference type="Proteomes" id="UP001596504">
    <property type="component" value="Unassembled WGS sequence"/>
</dbReference>
<dbReference type="EMBL" id="JBHTCJ010000004">
    <property type="protein sequence ID" value="MFC7341697.1"/>
    <property type="molecule type" value="Genomic_DNA"/>
</dbReference>
<evidence type="ECO:0000313" key="4">
    <source>
        <dbReference type="Proteomes" id="UP001596504"/>
    </source>
</evidence>
<keyword evidence="4" id="KW-1185">Reference proteome</keyword>